<feature type="transmembrane region" description="Helical" evidence="7">
    <location>
        <begin position="419"/>
        <end position="439"/>
    </location>
</feature>
<evidence type="ECO:0000313" key="8">
    <source>
        <dbReference type="EMBL" id="MST71600.1"/>
    </source>
</evidence>
<evidence type="ECO:0000256" key="4">
    <source>
        <dbReference type="ARBA" id="ARBA00022692"/>
    </source>
</evidence>
<dbReference type="Pfam" id="PF13440">
    <property type="entry name" value="Polysacc_synt_3"/>
    <property type="match status" value="1"/>
</dbReference>
<evidence type="ECO:0000313" key="9">
    <source>
        <dbReference type="Proteomes" id="UP000469325"/>
    </source>
</evidence>
<dbReference type="PANTHER" id="PTHR30250:SF10">
    <property type="entry name" value="LIPOPOLYSACCHARIDE BIOSYNTHESIS PROTEIN WZXC"/>
    <property type="match status" value="1"/>
</dbReference>
<evidence type="ECO:0000256" key="6">
    <source>
        <dbReference type="ARBA" id="ARBA00023136"/>
    </source>
</evidence>
<evidence type="ECO:0000256" key="7">
    <source>
        <dbReference type="SAM" id="Phobius"/>
    </source>
</evidence>
<sequence length="494" mass="53820">MGQRDLKSATISSLFWKLFEQGGSALIQLVVQIVMARLLAPNEFGMLAIMLVFVNVGNVVVQSGLNTAIIQAPKVTERDYDTVFWMSLAISLVLYLAVFLAAPSVAAFYHMPQIVSPLRVLVLILVVNAYNSIQEAIVARELDFNKTFRATVTAAVASGVAGIGSAVAGAGLWALVVQQLSFQVVKCLVLAIQVPWKPRPRFDRARARELFSFGWKLLASGVIDQLYQSFSDLVIGRVFDSTSLGYVNQGKRYPQALGIVLDGAIQPVMLSAVSRVQEDLGRVKRLVRRALKTSTFLIVPSMVLFALVARPLVLILLGEKWLPAVPFLQMYCLIYALLPINTTNLQSLNGMGRSDVFLRLELIKKAIGVTLICFTAFVLHNLYAIVAAQVLAGFVYNFINAFPNKQVIGYSYLEQIRDVAPAFGLAALAFAVGSLVTLLPLSTVPMLLLQILAFGVTYLGAAWLLHVEELRYLVGTVRGMRGSGGNGTTDASDC</sequence>
<organism evidence="8 9">
    <name type="scientific">Olsenella porci</name>
    <dbReference type="NCBI Taxonomy" id="2652279"/>
    <lineage>
        <taxon>Bacteria</taxon>
        <taxon>Bacillati</taxon>
        <taxon>Actinomycetota</taxon>
        <taxon>Coriobacteriia</taxon>
        <taxon>Coriobacteriales</taxon>
        <taxon>Atopobiaceae</taxon>
        <taxon>Olsenella</taxon>
    </lineage>
</organism>
<evidence type="ECO:0000256" key="2">
    <source>
        <dbReference type="ARBA" id="ARBA00007430"/>
    </source>
</evidence>
<evidence type="ECO:0000256" key="3">
    <source>
        <dbReference type="ARBA" id="ARBA00022475"/>
    </source>
</evidence>
<dbReference type="InterPro" id="IPR050833">
    <property type="entry name" value="Poly_Biosynth_Transport"/>
</dbReference>
<accession>A0A6N7X7V2</accession>
<dbReference type="EMBL" id="VUNC01000001">
    <property type="protein sequence ID" value="MST71600.1"/>
    <property type="molecule type" value="Genomic_DNA"/>
</dbReference>
<gene>
    <name evidence="8" type="ORF">FYJ68_00460</name>
</gene>
<keyword evidence="6 7" id="KW-0472">Membrane</keyword>
<feature type="transmembrane region" description="Helical" evidence="7">
    <location>
        <begin position="152"/>
        <end position="174"/>
    </location>
</feature>
<dbReference type="PANTHER" id="PTHR30250">
    <property type="entry name" value="PST FAMILY PREDICTED COLANIC ACID TRANSPORTER"/>
    <property type="match status" value="1"/>
</dbReference>
<feature type="transmembrane region" description="Helical" evidence="7">
    <location>
        <begin position="21"/>
        <end position="40"/>
    </location>
</feature>
<dbReference type="Proteomes" id="UP000469325">
    <property type="component" value="Unassembled WGS sequence"/>
</dbReference>
<evidence type="ECO:0000256" key="1">
    <source>
        <dbReference type="ARBA" id="ARBA00004651"/>
    </source>
</evidence>
<dbReference type="AlphaFoldDB" id="A0A6N7X7V2"/>
<keyword evidence="3" id="KW-1003">Cell membrane</keyword>
<comment type="similarity">
    <text evidence="2">Belongs to the polysaccharide synthase family.</text>
</comment>
<feature type="transmembrane region" description="Helical" evidence="7">
    <location>
        <begin position="295"/>
        <end position="318"/>
    </location>
</feature>
<comment type="caution">
    <text evidence="8">The sequence shown here is derived from an EMBL/GenBank/DDBJ whole genome shotgun (WGS) entry which is preliminary data.</text>
</comment>
<dbReference type="GO" id="GO:0005886">
    <property type="term" value="C:plasma membrane"/>
    <property type="evidence" value="ECO:0007669"/>
    <property type="project" value="UniProtKB-SubCell"/>
</dbReference>
<evidence type="ECO:0000256" key="5">
    <source>
        <dbReference type="ARBA" id="ARBA00022989"/>
    </source>
</evidence>
<keyword evidence="9" id="KW-1185">Reference proteome</keyword>
<feature type="transmembrane region" description="Helical" evidence="7">
    <location>
        <begin position="446"/>
        <end position="465"/>
    </location>
</feature>
<dbReference type="CDD" id="cd13127">
    <property type="entry name" value="MATE_tuaB_like"/>
    <property type="match status" value="1"/>
</dbReference>
<reference evidence="8 9" key="1">
    <citation type="submission" date="2019-08" db="EMBL/GenBank/DDBJ databases">
        <title>In-depth cultivation of the pig gut microbiome towards novel bacterial diversity and tailored functional studies.</title>
        <authorList>
            <person name="Wylensek D."/>
            <person name="Hitch T.C.A."/>
            <person name="Clavel T."/>
        </authorList>
    </citation>
    <scope>NUCLEOTIDE SEQUENCE [LARGE SCALE GENOMIC DNA]</scope>
    <source>
        <strain evidence="8 9">CA-Schmier-601-WT-1</strain>
    </source>
</reference>
<feature type="transmembrane region" description="Helical" evidence="7">
    <location>
        <begin position="366"/>
        <end position="399"/>
    </location>
</feature>
<feature type="transmembrane region" description="Helical" evidence="7">
    <location>
        <begin position="82"/>
        <end position="102"/>
    </location>
</feature>
<feature type="transmembrane region" description="Helical" evidence="7">
    <location>
        <begin position="46"/>
        <end position="70"/>
    </location>
</feature>
<keyword evidence="5 7" id="KW-1133">Transmembrane helix</keyword>
<dbReference type="RefSeq" id="WP_154433369.1">
    <property type="nucleotide sequence ID" value="NZ_VUNC01000001.1"/>
</dbReference>
<name>A0A6N7X7V2_9ACTN</name>
<protein>
    <submittedName>
        <fullName evidence="8">Lipopolysaccharide biosynthesis protein</fullName>
    </submittedName>
</protein>
<feature type="transmembrane region" description="Helical" evidence="7">
    <location>
        <begin position="324"/>
        <end position="345"/>
    </location>
</feature>
<proteinExistence type="inferred from homology"/>
<keyword evidence="4 7" id="KW-0812">Transmembrane</keyword>
<comment type="subcellular location">
    <subcellularLocation>
        <location evidence="1">Cell membrane</location>
        <topology evidence="1">Multi-pass membrane protein</topology>
    </subcellularLocation>
</comment>